<dbReference type="Pfam" id="PF02824">
    <property type="entry name" value="TGS"/>
    <property type="match status" value="1"/>
</dbReference>
<dbReference type="AlphaFoldDB" id="A0A3Q9HQF8"/>
<dbReference type="Proteomes" id="UP000267250">
    <property type="component" value="Chromosome"/>
</dbReference>
<proteinExistence type="inferred from homology"/>
<comment type="pathway">
    <text evidence="1">Purine metabolism; ppGpp biosynthesis; ppGpp from GTP: step 1/2.</text>
</comment>
<dbReference type="FunFam" id="1.10.3210.10:FF:000001">
    <property type="entry name" value="GTP pyrophosphokinase RelA"/>
    <property type="match status" value="1"/>
</dbReference>
<evidence type="ECO:0000259" key="8">
    <source>
        <dbReference type="PROSITE" id="PS51880"/>
    </source>
</evidence>
<dbReference type="InterPro" id="IPR012675">
    <property type="entry name" value="Beta-grasp_dom_sf"/>
</dbReference>
<dbReference type="KEGG" id="aft:BBF96_06655"/>
<dbReference type="GO" id="GO:0005886">
    <property type="term" value="C:plasma membrane"/>
    <property type="evidence" value="ECO:0007669"/>
    <property type="project" value="TreeGrafter"/>
</dbReference>
<dbReference type="SMART" id="SM00954">
    <property type="entry name" value="RelA_SpoT"/>
    <property type="match status" value="1"/>
</dbReference>
<dbReference type="PROSITE" id="PS51671">
    <property type="entry name" value="ACT"/>
    <property type="match status" value="1"/>
</dbReference>
<dbReference type="PROSITE" id="PS51880">
    <property type="entry name" value="TGS"/>
    <property type="match status" value="1"/>
</dbReference>
<feature type="coiled-coil region" evidence="5">
    <location>
        <begin position="480"/>
        <end position="507"/>
    </location>
</feature>
<dbReference type="SUPFAM" id="SSF109604">
    <property type="entry name" value="HD-domain/PDEase-like"/>
    <property type="match status" value="1"/>
</dbReference>
<accession>A0A3Q9HQF8</accession>
<dbReference type="InterPro" id="IPR006674">
    <property type="entry name" value="HD_domain"/>
</dbReference>
<dbReference type="CDD" id="cd00077">
    <property type="entry name" value="HDc"/>
    <property type="match status" value="1"/>
</dbReference>
<feature type="domain" description="ACT" evidence="6">
    <location>
        <begin position="641"/>
        <end position="715"/>
    </location>
</feature>
<dbReference type="InterPro" id="IPR043519">
    <property type="entry name" value="NT_sf"/>
</dbReference>
<dbReference type="FunFam" id="3.10.20.30:FF:000002">
    <property type="entry name" value="GTP pyrophosphokinase (RelA/SpoT)"/>
    <property type="match status" value="1"/>
</dbReference>
<protein>
    <recommendedName>
        <fullName evidence="2">GTP diphosphokinase</fullName>
        <ecNumber evidence="2">2.7.6.5</ecNumber>
    </recommendedName>
</protein>
<dbReference type="InterPro" id="IPR004811">
    <property type="entry name" value="RelA/Spo_fam"/>
</dbReference>
<feature type="domain" description="HD" evidence="7">
    <location>
        <begin position="44"/>
        <end position="143"/>
    </location>
</feature>
<dbReference type="Gene3D" id="3.10.20.30">
    <property type="match status" value="1"/>
</dbReference>
<sequence>MNLQDLLEKIKSYTNDPDLDIVGRAYEFARKAHEGQFRDSGEPFFNHPVEVAEILAELELDVITIAAALLHDVVEDTDITIEQIEEEFGKEIALLVNGVTKLSQIAFKSREEHQAENLRKMFLAMAKDIRVILIKLADRLHNMRTLNYTAPEKQKRKAEETLEIYAPLAHRLGMFKIKWELEDLSFRYLEPKKYYDLARKVATTRKEREKNIERAIRTIKEKIESETNIKVEIYGRPKHLYSIYQKMLRQKKEFSEIYDLTAIRIIVNTVRECYEVLGIVHELWKPIPGRFKDYIAMPKSNMYQSLHTTVIGPKGDPLEIQIRTWDMHRIAEYGIAAHWRYKEGKKDIEEFDRKLSWLRQLLEWQKDLQDASEFMENLKIDLFEDEVFVFTPKGDVVSLPCHATPVDFAFFIHTEIGMSCVGAKVNGKIVPLEYKLENGDIVEIITSKNSTGPSRDWLKFVKTSKARSKIKRWFKRLKQEEVTERGKQALEEELKRHRADLKSLEKSGELEKAANRLGYQRVEDLLEAIGYNKVTPTQVAVKLGLVQTKETVLDKLTQKRPIRRKSVSKGVRVEGVDDLFVRLSRCCNPVPGDEIIGYVTRGRGVSVHRKDCPNVKTLLKEKERCVNVSWDIDRIETYQVELELEAMNQCSLLNNITSVISEAKVNITAINARTNRDGTAKINISLEISSLEHMNDIIKRLRCIDGILDVRRANPT</sequence>
<evidence type="ECO:0000259" key="6">
    <source>
        <dbReference type="PROSITE" id="PS51671"/>
    </source>
</evidence>
<dbReference type="UniPathway" id="UPA00908">
    <property type="reaction ID" value="UER00884"/>
</dbReference>
<gene>
    <name evidence="9" type="ORF">BBF96_06655</name>
</gene>
<dbReference type="GO" id="GO:0015970">
    <property type="term" value="P:guanosine tetraphosphate biosynthetic process"/>
    <property type="evidence" value="ECO:0007669"/>
    <property type="project" value="UniProtKB-UniPathway"/>
</dbReference>
<keyword evidence="5" id="KW-0175">Coiled coil</keyword>
<dbReference type="NCBIfam" id="TIGR00691">
    <property type="entry name" value="spoT_relA"/>
    <property type="match status" value="1"/>
</dbReference>
<evidence type="ECO:0000256" key="4">
    <source>
        <dbReference type="RuleBase" id="RU003847"/>
    </source>
</evidence>
<dbReference type="SUPFAM" id="SSF81301">
    <property type="entry name" value="Nucleotidyltransferase"/>
    <property type="match status" value="1"/>
</dbReference>
<feature type="domain" description="TGS" evidence="8">
    <location>
        <begin position="385"/>
        <end position="446"/>
    </location>
</feature>
<dbReference type="InterPro" id="IPR004095">
    <property type="entry name" value="TGS"/>
</dbReference>
<dbReference type="PANTHER" id="PTHR21262">
    <property type="entry name" value="GUANOSINE-3',5'-BIS DIPHOSPHATE 3'-PYROPHOSPHOHYDROLASE"/>
    <property type="match status" value="1"/>
</dbReference>
<comment type="function">
    <text evidence="4">In eubacteria ppGpp (guanosine 3'-diphosphate 5'-diphosphate) is a mediator of the stringent response that coordinates a variety of cellular activities in response to changes in nutritional abundance.</text>
</comment>
<reference evidence="9 10" key="1">
    <citation type="submission" date="2016-07" db="EMBL/GenBank/DDBJ databases">
        <title>Genome and transcriptome analysis of iron-reducing fermentative bacteria Anoxybacter fermentans.</title>
        <authorList>
            <person name="Zeng X."/>
            <person name="Shao Z."/>
        </authorList>
    </citation>
    <scope>NUCLEOTIDE SEQUENCE [LARGE SCALE GENOMIC DNA]</scope>
    <source>
        <strain evidence="9 10">DY22613</strain>
    </source>
</reference>
<dbReference type="Gene3D" id="3.30.460.10">
    <property type="entry name" value="Beta Polymerase, domain 2"/>
    <property type="match status" value="1"/>
</dbReference>
<evidence type="ECO:0000256" key="5">
    <source>
        <dbReference type="SAM" id="Coils"/>
    </source>
</evidence>
<evidence type="ECO:0000313" key="9">
    <source>
        <dbReference type="EMBL" id="AZR73091.1"/>
    </source>
</evidence>
<evidence type="ECO:0000256" key="1">
    <source>
        <dbReference type="ARBA" id="ARBA00004976"/>
    </source>
</evidence>
<comment type="similarity">
    <text evidence="4">Belongs to the relA/spoT family.</text>
</comment>
<dbReference type="InterPro" id="IPR007685">
    <property type="entry name" value="RelA_SpoT"/>
</dbReference>
<dbReference type="InterPro" id="IPR002912">
    <property type="entry name" value="ACT_dom"/>
</dbReference>
<dbReference type="GO" id="GO:0008728">
    <property type="term" value="F:GTP diphosphokinase activity"/>
    <property type="evidence" value="ECO:0007669"/>
    <property type="project" value="UniProtKB-EC"/>
</dbReference>
<dbReference type="InterPro" id="IPR012676">
    <property type="entry name" value="TGS-like"/>
</dbReference>
<dbReference type="OrthoDB" id="9805041at2"/>
<dbReference type="SUPFAM" id="SSF81271">
    <property type="entry name" value="TGS-like"/>
    <property type="match status" value="1"/>
</dbReference>
<dbReference type="CDD" id="cd05399">
    <property type="entry name" value="NT_Rel-Spo_like"/>
    <property type="match status" value="1"/>
</dbReference>
<dbReference type="PANTHER" id="PTHR21262:SF31">
    <property type="entry name" value="GTP PYROPHOSPHOKINASE"/>
    <property type="match status" value="1"/>
</dbReference>
<evidence type="ECO:0000256" key="2">
    <source>
        <dbReference type="ARBA" id="ARBA00013251"/>
    </source>
</evidence>
<dbReference type="InterPro" id="IPR045600">
    <property type="entry name" value="RelA/SpoT_AH_RIS"/>
</dbReference>
<dbReference type="FunFam" id="3.30.460.10:FF:000001">
    <property type="entry name" value="GTP pyrophosphokinase RelA"/>
    <property type="match status" value="1"/>
</dbReference>
<dbReference type="CDD" id="cd01668">
    <property type="entry name" value="TGS_RSH"/>
    <property type="match status" value="1"/>
</dbReference>
<evidence type="ECO:0000313" key="10">
    <source>
        <dbReference type="Proteomes" id="UP000267250"/>
    </source>
</evidence>
<dbReference type="InterPro" id="IPR033655">
    <property type="entry name" value="TGS_RelA/SpoT"/>
</dbReference>
<dbReference type="PROSITE" id="PS51831">
    <property type="entry name" value="HD"/>
    <property type="match status" value="1"/>
</dbReference>
<dbReference type="Pfam" id="PF04607">
    <property type="entry name" value="RelA_SpoT"/>
    <property type="match status" value="1"/>
</dbReference>
<evidence type="ECO:0000256" key="3">
    <source>
        <dbReference type="ARBA" id="ARBA00048244"/>
    </source>
</evidence>
<organism evidence="9 10">
    <name type="scientific">Anoxybacter fermentans</name>
    <dbReference type="NCBI Taxonomy" id="1323375"/>
    <lineage>
        <taxon>Bacteria</taxon>
        <taxon>Bacillati</taxon>
        <taxon>Bacillota</taxon>
        <taxon>Clostridia</taxon>
        <taxon>Halanaerobiales</taxon>
        <taxon>Anoxybacter</taxon>
    </lineage>
</organism>
<comment type="catalytic activity">
    <reaction evidence="3">
        <text>GTP + ATP = guanosine 3'-diphosphate 5'-triphosphate + AMP</text>
        <dbReference type="Rhea" id="RHEA:22088"/>
        <dbReference type="ChEBI" id="CHEBI:30616"/>
        <dbReference type="ChEBI" id="CHEBI:37565"/>
        <dbReference type="ChEBI" id="CHEBI:142410"/>
        <dbReference type="ChEBI" id="CHEBI:456215"/>
        <dbReference type="EC" id="2.7.6.5"/>
    </reaction>
</comment>
<keyword evidence="10" id="KW-1185">Reference proteome</keyword>
<dbReference type="RefSeq" id="WP_127016424.1">
    <property type="nucleotide sequence ID" value="NZ_CP016379.1"/>
</dbReference>
<dbReference type="CDD" id="cd04876">
    <property type="entry name" value="ACT_RelA-SpoT"/>
    <property type="match status" value="1"/>
</dbReference>
<dbReference type="InterPro" id="IPR003607">
    <property type="entry name" value="HD/PDEase_dom"/>
</dbReference>
<evidence type="ECO:0000259" key="7">
    <source>
        <dbReference type="PROSITE" id="PS51831"/>
    </source>
</evidence>
<dbReference type="EC" id="2.7.6.5" evidence="2"/>
<dbReference type="InterPro" id="IPR045865">
    <property type="entry name" value="ACT-like_dom_sf"/>
</dbReference>
<dbReference type="Gene3D" id="3.30.70.260">
    <property type="match status" value="1"/>
</dbReference>
<dbReference type="Pfam" id="PF13328">
    <property type="entry name" value="HD_4"/>
    <property type="match status" value="1"/>
</dbReference>
<name>A0A3Q9HQF8_9FIRM</name>
<dbReference type="EMBL" id="CP016379">
    <property type="protein sequence ID" value="AZR73091.1"/>
    <property type="molecule type" value="Genomic_DNA"/>
</dbReference>
<dbReference type="Pfam" id="PF13291">
    <property type="entry name" value="ACT_4"/>
    <property type="match status" value="1"/>
</dbReference>
<dbReference type="SMART" id="SM00471">
    <property type="entry name" value="HDc"/>
    <property type="match status" value="1"/>
</dbReference>
<dbReference type="Gene3D" id="1.10.3210.10">
    <property type="entry name" value="Hypothetical protein af1432"/>
    <property type="match status" value="1"/>
</dbReference>
<dbReference type="SUPFAM" id="SSF55021">
    <property type="entry name" value="ACT-like"/>
    <property type="match status" value="1"/>
</dbReference>
<dbReference type="Pfam" id="PF19296">
    <property type="entry name" value="RelA_AH_RIS"/>
    <property type="match status" value="1"/>
</dbReference>